<comment type="caution">
    <text evidence="1">The sequence shown here is derived from an EMBL/GenBank/DDBJ whole genome shotgun (WGS) entry which is preliminary data.</text>
</comment>
<evidence type="ECO:0000313" key="1">
    <source>
        <dbReference type="EMBL" id="KAJ8619710.1"/>
    </source>
</evidence>
<dbReference type="Proteomes" id="UP001234297">
    <property type="component" value="Chromosome 9"/>
</dbReference>
<dbReference type="EMBL" id="CM056817">
    <property type="protein sequence ID" value="KAJ8619710.1"/>
    <property type="molecule type" value="Genomic_DNA"/>
</dbReference>
<sequence>MFGYIVLTASAGIMDREEARRKNVVNCHFESIFTSIAACTGILHRLNAKCFSQEVVITAGFDFTWVSVEEAGPLLKSLMLNRPLISYTGRMCCWLPYLNLHSYILVRF</sequence>
<protein>
    <submittedName>
        <fullName evidence="1">Uncharacterized protein</fullName>
    </submittedName>
</protein>
<name>A0ACC2KEZ2_PERAE</name>
<keyword evidence="2" id="KW-1185">Reference proteome</keyword>
<accession>A0ACC2KEZ2</accession>
<organism evidence="1 2">
    <name type="scientific">Persea americana</name>
    <name type="common">Avocado</name>
    <dbReference type="NCBI Taxonomy" id="3435"/>
    <lineage>
        <taxon>Eukaryota</taxon>
        <taxon>Viridiplantae</taxon>
        <taxon>Streptophyta</taxon>
        <taxon>Embryophyta</taxon>
        <taxon>Tracheophyta</taxon>
        <taxon>Spermatophyta</taxon>
        <taxon>Magnoliopsida</taxon>
        <taxon>Magnoliidae</taxon>
        <taxon>Laurales</taxon>
        <taxon>Lauraceae</taxon>
        <taxon>Persea</taxon>
    </lineage>
</organism>
<reference evidence="1 2" key="1">
    <citation type="journal article" date="2022" name="Hortic Res">
        <title>A haplotype resolved chromosomal level avocado genome allows analysis of novel avocado genes.</title>
        <authorList>
            <person name="Nath O."/>
            <person name="Fletcher S.J."/>
            <person name="Hayward A."/>
            <person name="Shaw L.M."/>
            <person name="Masouleh A.K."/>
            <person name="Furtado A."/>
            <person name="Henry R.J."/>
            <person name="Mitter N."/>
        </authorList>
    </citation>
    <scope>NUCLEOTIDE SEQUENCE [LARGE SCALE GENOMIC DNA]</scope>
    <source>
        <strain evidence="2">cv. Hass</strain>
    </source>
</reference>
<proteinExistence type="predicted"/>
<gene>
    <name evidence="1" type="ORF">MRB53_028239</name>
</gene>
<evidence type="ECO:0000313" key="2">
    <source>
        <dbReference type="Proteomes" id="UP001234297"/>
    </source>
</evidence>